<dbReference type="PANTHER" id="PTHR46179:SF13">
    <property type="entry name" value="C2H2-TYPE DOMAIN-CONTAINING PROTEIN"/>
    <property type="match status" value="1"/>
</dbReference>
<feature type="domain" description="C2H2-type" evidence="9">
    <location>
        <begin position="46"/>
        <end position="69"/>
    </location>
</feature>
<name>A0A3P6U641_LITSI</name>
<keyword evidence="2" id="KW-0479">Metal-binding</keyword>
<dbReference type="Pfam" id="PF00096">
    <property type="entry name" value="zf-C2H2"/>
    <property type="match status" value="2"/>
</dbReference>
<dbReference type="InterPro" id="IPR036236">
    <property type="entry name" value="Znf_C2H2_sf"/>
</dbReference>
<dbReference type="GO" id="GO:0005634">
    <property type="term" value="C:nucleus"/>
    <property type="evidence" value="ECO:0007669"/>
    <property type="project" value="UniProtKB-SubCell"/>
</dbReference>
<dbReference type="GO" id="GO:0008270">
    <property type="term" value="F:zinc ion binding"/>
    <property type="evidence" value="ECO:0007669"/>
    <property type="project" value="UniProtKB-KW"/>
</dbReference>
<evidence type="ECO:0000256" key="4">
    <source>
        <dbReference type="ARBA" id="ARBA00022833"/>
    </source>
</evidence>
<evidence type="ECO:0000256" key="1">
    <source>
        <dbReference type="ARBA" id="ARBA00004123"/>
    </source>
</evidence>
<keyword evidence="6" id="KW-0804">Transcription</keyword>
<dbReference type="GO" id="GO:0006357">
    <property type="term" value="P:regulation of transcription by RNA polymerase II"/>
    <property type="evidence" value="ECO:0007669"/>
    <property type="project" value="TreeGrafter"/>
</dbReference>
<dbReference type="SMART" id="SM00355">
    <property type="entry name" value="ZnF_C2H2"/>
    <property type="match status" value="7"/>
</dbReference>
<evidence type="ECO:0000313" key="10">
    <source>
        <dbReference type="EMBL" id="VDK73634.1"/>
    </source>
</evidence>
<evidence type="ECO:0000313" key="11">
    <source>
        <dbReference type="Proteomes" id="UP000277928"/>
    </source>
</evidence>
<dbReference type="STRING" id="42156.A0A3P6U641"/>
<feature type="domain" description="C2H2-type" evidence="9">
    <location>
        <begin position="19"/>
        <end position="47"/>
    </location>
</feature>
<dbReference type="InterPro" id="IPR013087">
    <property type="entry name" value="Znf_C2H2_type"/>
</dbReference>
<dbReference type="PROSITE" id="PS00028">
    <property type="entry name" value="ZINC_FINGER_C2H2_1"/>
    <property type="match status" value="5"/>
</dbReference>
<sequence>MSDVVKRRNATAKRVERKHACPNCGARFPFPNKLRLHINSNHSLANSCELCPERFNRFNELRTHMRHTHQILHQCHLCAYSSSVKAELKKHVVKCHENGVRCTVDGCDATVAYNRLRRHIRETHCGSSRSTPIVDDKILVEPENKISGDLLTEMFSSATEGSTFVNDSSRIKCIGTQNNLLPVETMQGLTSNETSLKRSPQNAEAPIRLSITLQHDGAATKNDCNDNCSDIEPGKVINDNDSKNICQKEFSEVLAESGDLEMKQQAASKNVSLGCAETGGYECQKCGKIFYDIYNSRRHWNRVHLKKYGERVKLKKYTCKISECAQRFSCPSKLQDHMLAMHSNDAPFDCGTCNRKFSNRASFAVHLRRYHLVSIRNVPNGFTDGIGVSCVSVSDEIHIAAKDGVTDVDIVVADI</sequence>
<evidence type="ECO:0000256" key="7">
    <source>
        <dbReference type="ARBA" id="ARBA00023242"/>
    </source>
</evidence>
<dbReference type="Gene3D" id="3.30.160.60">
    <property type="entry name" value="Classic Zinc Finger"/>
    <property type="match status" value="2"/>
</dbReference>
<keyword evidence="4" id="KW-0862">Zinc</keyword>
<keyword evidence="7" id="KW-0539">Nucleus</keyword>
<keyword evidence="5" id="KW-0805">Transcription regulation</keyword>
<feature type="domain" description="C2H2-type" evidence="9">
    <location>
        <begin position="348"/>
        <end position="371"/>
    </location>
</feature>
<dbReference type="PROSITE" id="PS50157">
    <property type="entry name" value="ZINC_FINGER_C2H2_2"/>
    <property type="match status" value="5"/>
</dbReference>
<accession>A0A3P6U641</accession>
<dbReference type="InterPro" id="IPR051061">
    <property type="entry name" value="Zinc_finger_trans_reg"/>
</dbReference>
<dbReference type="OMA" id="LCPERFN"/>
<feature type="domain" description="C2H2-type" evidence="9">
    <location>
        <begin position="281"/>
        <end position="309"/>
    </location>
</feature>
<dbReference type="PANTHER" id="PTHR46179">
    <property type="entry name" value="ZINC FINGER PROTEIN"/>
    <property type="match status" value="1"/>
</dbReference>
<comment type="subcellular location">
    <subcellularLocation>
        <location evidence="1">Nucleus</location>
    </subcellularLocation>
</comment>
<feature type="domain" description="C2H2-type" evidence="9">
    <location>
        <begin position="317"/>
        <end position="347"/>
    </location>
</feature>
<evidence type="ECO:0000256" key="3">
    <source>
        <dbReference type="ARBA" id="ARBA00022771"/>
    </source>
</evidence>
<organism evidence="10 11">
    <name type="scientific">Litomosoides sigmodontis</name>
    <name type="common">Filarial nematode worm</name>
    <dbReference type="NCBI Taxonomy" id="42156"/>
    <lineage>
        <taxon>Eukaryota</taxon>
        <taxon>Metazoa</taxon>
        <taxon>Ecdysozoa</taxon>
        <taxon>Nematoda</taxon>
        <taxon>Chromadorea</taxon>
        <taxon>Rhabditida</taxon>
        <taxon>Spirurina</taxon>
        <taxon>Spiruromorpha</taxon>
        <taxon>Filarioidea</taxon>
        <taxon>Onchocercidae</taxon>
        <taxon>Litomosoides</taxon>
    </lineage>
</organism>
<gene>
    <name evidence="10" type="ORF">NLS_LOCUS2194</name>
</gene>
<evidence type="ECO:0000256" key="6">
    <source>
        <dbReference type="ARBA" id="ARBA00023163"/>
    </source>
</evidence>
<evidence type="ECO:0000256" key="8">
    <source>
        <dbReference type="PROSITE-ProRule" id="PRU00042"/>
    </source>
</evidence>
<keyword evidence="3 8" id="KW-0863">Zinc-finger</keyword>
<dbReference type="OrthoDB" id="3437960at2759"/>
<reference evidence="10 11" key="1">
    <citation type="submission" date="2018-08" db="EMBL/GenBank/DDBJ databases">
        <authorList>
            <person name="Laetsch R D."/>
            <person name="Stevens L."/>
            <person name="Kumar S."/>
            <person name="Blaxter L. M."/>
        </authorList>
    </citation>
    <scope>NUCLEOTIDE SEQUENCE [LARGE SCALE GENOMIC DNA]</scope>
</reference>
<dbReference type="Proteomes" id="UP000277928">
    <property type="component" value="Unassembled WGS sequence"/>
</dbReference>
<dbReference type="EMBL" id="UYRX01000095">
    <property type="protein sequence ID" value="VDK73634.1"/>
    <property type="molecule type" value="Genomic_DNA"/>
</dbReference>
<dbReference type="AlphaFoldDB" id="A0A3P6U641"/>
<evidence type="ECO:0000256" key="2">
    <source>
        <dbReference type="ARBA" id="ARBA00022723"/>
    </source>
</evidence>
<protein>
    <recommendedName>
        <fullName evidence="9">C2H2-type domain-containing protein</fullName>
    </recommendedName>
</protein>
<keyword evidence="11" id="KW-1185">Reference proteome</keyword>
<evidence type="ECO:0000256" key="5">
    <source>
        <dbReference type="ARBA" id="ARBA00023015"/>
    </source>
</evidence>
<proteinExistence type="predicted"/>
<evidence type="ECO:0000259" key="9">
    <source>
        <dbReference type="PROSITE" id="PS50157"/>
    </source>
</evidence>
<dbReference type="SUPFAM" id="SSF57667">
    <property type="entry name" value="beta-beta-alpha zinc fingers"/>
    <property type="match status" value="2"/>
</dbReference>